<protein>
    <submittedName>
        <fullName evidence="1">Uncharacterized protein</fullName>
    </submittedName>
</protein>
<dbReference type="EMBL" id="UINC01092589">
    <property type="protein sequence ID" value="SVC46298.1"/>
    <property type="molecule type" value="Genomic_DNA"/>
</dbReference>
<feature type="non-terminal residue" evidence="1">
    <location>
        <position position="101"/>
    </location>
</feature>
<gene>
    <name evidence="1" type="ORF">METZ01_LOCUS299152</name>
</gene>
<reference evidence="1" key="1">
    <citation type="submission" date="2018-05" db="EMBL/GenBank/DDBJ databases">
        <authorList>
            <person name="Lanie J.A."/>
            <person name="Ng W.-L."/>
            <person name="Kazmierczak K.M."/>
            <person name="Andrzejewski T.M."/>
            <person name="Davidsen T.M."/>
            <person name="Wayne K.J."/>
            <person name="Tettelin H."/>
            <person name="Glass J.I."/>
            <person name="Rusch D."/>
            <person name="Podicherti R."/>
            <person name="Tsui H.-C.T."/>
            <person name="Winkler M.E."/>
        </authorList>
    </citation>
    <scope>NUCLEOTIDE SEQUENCE</scope>
</reference>
<dbReference type="AlphaFoldDB" id="A0A382MCN6"/>
<name>A0A382MCN6_9ZZZZ</name>
<proteinExistence type="predicted"/>
<accession>A0A382MCN6</accession>
<organism evidence="1">
    <name type="scientific">marine metagenome</name>
    <dbReference type="NCBI Taxonomy" id="408172"/>
    <lineage>
        <taxon>unclassified sequences</taxon>
        <taxon>metagenomes</taxon>
        <taxon>ecological metagenomes</taxon>
    </lineage>
</organism>
<sequence>MCGQPFPTRVGFKIDSDRNSNNLIDPCFKLGPIVLVDSLRTAPRYDGIDKTITASVGKVGIVKTSLTPGPVIVLKRQVNGNGAPCKFSSFVWIFCQYGWLH</sequence>
<evidence type="ECO:0000313" key="1">
    <source>
        <dbReference type="EMBL" id="SVC46298.1"/>
    </source>
</evidence>